<protein>
    <submittedName>
        <fullName evidence="1">Uncharacterized protein</fullName>
    </submittedName>
</protein>
<evidence type="ECO:0000313" key="2">
    <source>
        <dbReference type="Proteomes" id="UP001148662"/>
    </source>
</evidence>
<organism evidence="1 2">
    <name type="scientific">Phlebia brevispora</name>
    <dbReference type="NCBI Taxonomy" id="194682"/>
    <lineage>
        <taxon>Eukaryota</taxon>
        <taxon>Fungi</taxon>
        <taxon>Dikarya</taxon>
        <taxon>Basidiomycota</taxon>
        <taxon>Agaricomycotina</taxon>
        <taxon>Agaricomycetes</taxon>
        <taxon>Polyporales</taxon>
        <taxon>Meruliaceae</taxon>
        <taxon>Phlebia</taxon>
    </lineage>
</organism>
<evidence type="ECO:0000313" key="1">
    <source>
        <dbReference type="EMBL" id="KAJ3532583.1"/>
    </source>
</evidence>
<reference evidence="1" key="1">
    <citation type="submission" date="2022-07" db="EMBL/GenBank/DDBJ databases">
        <title>Genome Sequence of Phlebia brevispora.</title>
        <authorList>
            <person name="Buettner E."/>
        </authorList>
    </citation>
    <scope>NUCLEOTIDE SEQUENCE</scope>
    <source>
        <strain evidence="1">MPL23</strain>
    </source>
</reference>
<sequence length="442" mass="49945">MEGSSAVWSFDETSVLHPLTEEQQQQFEGFKRTHVNLQRLEKEETAIRQRYGLANDVESTQVFKAVEAVANSPNATESNKADLKALTDLRTARGIEANFQHYYRQGQLLESKVLPTVEGSQSYPVHGARCWAVVVGINVYQNSQPLSGACSDAKAMYKYLTVNLSVPRTNIRLLLSDGPPMPKDPHYPSRENILSALFDHLRDNPRVRKGDNIIFYYAGYGANYVSDHTFQCSDDIQALCPADRDQPTPQGRVLDISDRELLAFLEELRDKKGDNVTVIFDCCYSGQATTETALRRARYTAPMKISLKELLDAANNDKRRNPGSQSVFSEHWDWDTSTCVLLTACLASESALENRFEDGWRGFFTRALLALLKRSNRWTYEELCDAVKEYMPRYGNDYTQTPLVVGDRQGCRVWFVPDDQISPPQGARTPSRGLLSLLCPIF</sequence>
<dbReference type="EMBL" id="JANHOG010001723">
    <property type="protein sequence ID" value="KAJ3532583.1"/>
    <property type="molecule type" value="Genomic_DNA"/>
</dbReference>
<accession>A0ACC1S5J1</accession>
<name>A0ACC1S5J1_9APHY</name>
<comment type="caution">
    <text evidence="1">The sequence shown here is derived from an EMBL/GenBank/DDBJ whole genome shotgun (WGS) entry which is preliminary data.</text>
</comment>
<proteinExistence type="predicted"/>
<gene>
    <name evidence="1" type="ORF">NM688_g7399</name>
</gene>
<dbReference type="Proteomes" id="UP001148662">
    <property type="component" value="Unassembled WGS sequence"/>
</dbReference>
<keyword evidence="2" id="KW-1185">Reference proteome</keyword>